<evidence type="ECO:0000256" key="1">
    <source>
        <dbReference type="SAM" id="Phobius"/>
    </source>
</evidence>
<feature type="transmembrane region" description="Helical" evidence="1">
    <location>
        <begin position="125"/>
        <end position="146"/>
    </location>
</feature>
<protein>
    <submittedName>
        <fullName evidence="2">Uncharacterized protein</fullName>
    </submittedName>
</protein>
<keyword evidence="1" id="KW-0812">Transmembrane</keyword>
<dbReference type="Proteomes" id="UP000177080">
    <property type="component" value="Unassembled WGS sequence"/>
</dbReference>
<sequence>MKCPDCGETLTQITLSGSDQSYRCFKCGGFWMDGWVVNRLNSKMLSKWMKIEVDEGWLNLGNNACPVDDAKLVRYQGENVPSNVVVKRCERCGRWWFPTDSLLDFKPAQEAKVNYFKMWGMATDVSALLLPALGLVVVVTGVITGVRVVQQKQEARIEASALVSNFGTTNLGGGNVLVGFSSPVVIREIEYRKAGEADWLRVSVKLEGKIYLVKLSGIVDGAGYEVRILGKTFVFEVK</sequence>
<accession>A0A1F4ZFR9</accession>
<keyword evidence="1" id="KW-1133">Transmembrane helix</keyword>
<name>A0A1F4ZFR9_9BACT</name>
<proteinExistence type="predicted"/>
<reference evidence="2 3" key="1">
    <citation type="journal article" date="2016" name="Nat. Commun.">
        <title>Thousands of microbial genomes shed light on interconnected biogeochemical processes in an aquifer system.</title>
        <authorList>
            <person name="Anantharaman K."/>
            <person name="Brown C.T."/>
            <person name="Hug L.A."/>
            <person name="Sharon I."/>
            <person name="Castelle C.J."/>
            <person name="Probst A.J."/>
            <person name="Thomas B.C."/>
            <person name="Singh A."/>
            <person name="Wilkins M.J."/>
            <person name="Karaoz U."/>
            <person name="Brodie E.L."/>
            <person name="Williams K.H."/>
            <person name="Hubbard S.S."/>
            <person name="Banfield J.F."/>
        </authorList>
    </citation>
    <scope>NUCLEOTIDE SEQUENCE [LARGE SCALE GENOMIC DNA]</scope>
</reference>
<keyword evidence="1" id="KW-0472">Membrane</keyword>
<comment type="caution">
    <text evidence="2">The sequence shown here is derived from an EMBL/GenBank/DDBJ whole genome shotgun (WGS) entry which is preliminary data.</text>
</comment>
<evidence type="ECO:0000313" key="2">
    <source>
        <dbReference type="EMBL" id="OGD04284.1"/>
    </source>
</evidence>
<gene>
    <name evidence="2" type="ORF">A2989_04560</name>
</gene>
<evidence type="ECO:0000313" key="3">
    <source>
        <dbReference type="Proteomes" id="UP000177080"/>
    </source>
</evidence>
<dbReference type="EMBL" id="MEXN01000001">
    <property type="protein sequence ID" value="OGD04284.1"/>
    <property type="molecule type" value="Genomic_DNA"/>
</dbReference>
<dbReference type="AlphaFoldDB" id="A0A1F4ZFR9"/>
<organism evidence="2 3">
    <name type="scientific">Candidatus Amesbacteria bacterium RIFCSPLOWO2_01_FULL_48_25</name>
    <dbReference type="NCBI Taxonomy" id="1797259"/>
    <lineage>
        <taxon>Bacteria</taxon>
        <taxon>Candidatus Amesiibacteriota</taxon>
    </lineage>
</organism>
<dbReference type="STRING" id="1797259.A2989_04560"/>